<dbReference type="AlphaFoldDB" id="A0A4Q0MK32"/>
<accession>A0A4Q0MK32</accession>
<evidence type="ECO:0000313" key="3">
    <source>
        <dbReference type="Proteomes" id="UP000289708"/>
    </source>
</evidence>
<dbReference type="Proteomes" id="UP000289708">
    <property type="component" value="Unassembled WGS sequence"/>
</dbReference>
<reference evidence="2 3" key="1">
    <citation type="submission" date="2018-12" db="EMBL/GenBank/DDBJ databases">
        <title>bacterium Hansschlegelia zhihuaiae S113.</title>
        <authorList>
            <person name="He J."/>
        </authorList>
    </citation>
    <scope>NUCLEOTIDE SEQUENCE [LARGE SCALE GENOMIC DNA]</scope>
    <source>
        <strain evidence="2 3">S 113</strain>
    </source>
</reference>
<gene>
    <name evidence="2" type="ORF">EK403_08135</name>
</gene>
<comment type="caution">
    <text evidence="2">The sequence shown here is derived from an EMBL/GenBank/DDBJ whole genome shotgun (WGS) entry which is preliminary data.</text>
</comment>
<protein>
    <submittedName>
        <fullName evidence="2">Uncharacterized protein</fullName>
    </submittedName>
</protein>
<evidence type="ECO:0000256" key="1">
    <source>
        <dbReference type="SAM" id="Phobius"/>
    </source>
</evidence>
<feature type="transmembrane region" description="Helical" evidence="1">
    <location>
        <begin position="42"/>
        <end position="63"/>
    </location>
</feature>
<organism evidence="2 3">
    <name type="scientific">Hansschlegelia zhihuaiae</name>
    <dbReference type="NCBI Taxonomy" id="405005"/>
    <lineage>
        <taxon>Bacteria</taxon>
        <taxon>Pseudomonadati</taxon>
        <taxon>Pseudomonadota</taxon>
        <taxon>Alphaproteobacteria</taxon>
        <taxon>Hyphomicrobiales</taxon>
        <taxon>Methylopilaceae</taxon>
        <taxon>Hansschlegelia</taxon>
    </lineage>
</organism>
<keyword evidence="1" id="KW-0812">Transmembrane</keyword>
<dbReference type="EMBL" id="RYFI01000006">
    <property type="protein sequence ID" value="RXF73928.1"/>
    <property type="molecule type" value="Genomic_DNA"/>
</dbReference>
<name>A0A4Q0MK32_9HYPH</name>
<keyword evidence="3" id="KW-1185">Reference proteome</keyword>
<feature type="transmembrane region" description="Helical" evidence="1">
    <location>
        <begin position="18"/>
        <end position="36"/>
    </location>
</feature>
<sequence>MNSLEASHAAIAKAKRRVGVSALGFLGSLVLLGFGAGLENAALTFAALGFGAACVIGGLIAVYREWRAHRAFWSAAGLTDEQISQKWREENDAGS</sequence>
<evidence type="ECO:0000313" key="2">
    <source>
        <dbReference type="EMBL" id="RXF73928.1"/>
    </source>
</evidence>
<dbReference type="RefSeq" id="WP_128777000.1">
    <property type="nucleotide sequence ID" value="NZ_RYFI01000006.1"/>
</dbReference>
<proteinExistence type="predicted"/>
<keyword evidence="1" id="KW-0472">Membrane</keyword>
<keyword evidence="1" id="KW-1133">Transmembrane helix</keyword>